<dbReference type="PROSITE" id="PS50110">
    <property type="entry name" value="RESPONSE_REGULATORY"/>
    <property type="match status" value="1"/>
</dbReference>
<dbReference type="GO" id="GO:0000160">
    <property type="term" value="P:phosphorelay signal transduction system"/>
    <property type="evidence" value="ECO:0007669"/>
    <property type="project" value="InterPro"/>
</dbReference>
<dbReference type="GO" id="GO:0005886">
    <property type="term" value="C:plasma membrane"/>
    <property type="evidence" value="ECO:0007669"/>
    <property type="project" value="TreeGrafter"/>
</dbReference>
<keyword evidence="5" id="KW-1185">Reference proteome</keyword>
<sequence>MKILVAEDDLTSRRILSSVLGKIGHETVETSDGLSALAVLESPDCPRLAVLDWMMPGMDGPEVIRRVREKGNDRPPYIIMLTTRGSKEDIIAGLGAGANDYLAKPFDTGELQARVEVGRRMVELQDALVESREALAYQAAHDSLTGLLNRRAILDRLAAWTMEARDGHVAVGLLDIDHFKRVNDTLGHQAGDEVLRRIASVMKEFCGADGAGRMGGEEFLALRRPGGNGDPFNFFDSLRERIAKTSIKTETGTVSVTASIGVALAAAGTAEDRILTAADDALYRAKNLGRNRVERAF</sequence>
<gene>
    <name evidence="4" type="ORF">C8D99_10730</name>
</gene>
<dbReference type="InterPro" id="IPR001789">
    <property type="entry name" value="Sig_transdc_resp-reg_receiver"/>
</dbReference>
<dbReference type="EMBL" id="SORI01000007">
    <property type="protein sequence ID" value="TDY60823.1"/>
    <property type="molecule type" value="Genomic_DNA"/>
</dbReference>
<dbReference type="InterPro" id="IPR043128">
    <property type="entry name" value="Rev_trsase/Diguanyl_cyclase"/>
</dbReference>
<dbReference type="CDD" id="cd17574">
    <property type="entry name" value="REC_OmpR"/>
    <property type="match status" value="1"/>
</dbReference>
<dbReference type="GO" id="GO:0043709">
    <property type="term" value="P:cell adhesion involved in single-species biofilm formation"/>
    <property type="evidence" value="ECO:0007669"/>
    <property type="project" value="TreeGrafter"/>
</dbReference>
<organism evidence="4 5">
    <name type="scientific">Aminivibrio pyruvatiphilus</name>
    <dbReference type="NCBI Taxonomy" id="1005740"/>
    <lineage>
        <taxon>Bacteria</taxon>
        <taxon>Thermotogati</taxon>
        <taxon>Synergistota</taxon>
        <taxon>Synergistia</taxon>
        <taxon>Synergistales</taxon>
        <taxon>Aminobacteriaceae</taxon>
        <taxon>Aminivibrio</taxon>
    </lineage>
</organism>
<dbReference type="PANTHER" id="PTHR45138:SF9">
    <property type="entry name" value="DIGUANYLATE CYCLASE DGCM-RELATED"/>
    <property type="match status" value="1"/>
</dbReference>
<dbReference type="Pfam" id="PF00990">
    <property type="entry name" value="GGDEF"/>
    <property type="match status" value="1"/>
</dbReference>
<dbReference type="Gene3D" id="3.40.50.2300">
    <property type="match status" value="1"/>
</dbReference>
<evidence type="ECO:0000256" key="1">
    <source>
        <dbReference type="PROSITE-ProRule" id="PRU00169"/>
    </source>
</evidence>
<feature type="modified residue" description="4-aspartylphosphate" evidence="1">
    <location>
        <position position="52"/>
    </location>
</feature>
<dbReference type="InterPro" id="IPR000160">
    <property type="entry name" value="GGDEF_dom"/>
</dbReference>
<evidence type="ECO:0000259" key="2">
    <source>
        <dbReference type="PROSITE" id="PS50110"/>
    </source>
</evidence>
<evidence type="ECO:0000313" key="5">
    <source>
        <dbReference type="Proteomes" id="UP000295066"/>
    </source>
</evidence>
<dbReference type="PANTHER" id="PTHR45138">
    <property type="entry name" value="REGULATORY COMPONENTS OF SENSORY TRANSDUCTION SYSTEM"/>
    <property type="match status" value="1"/>
</dbReference>
<dbReference type="SMART" id="SM00448">
    <property type="entry name" value="REC"/>
    <property type="match status" value="1"/>
</dbReference>
<dbReference type="InterPro" id="IPR011006">
    <property type="entry name" value="CheY-like_superfamily"/>
</dbReference>
<comment type="caution">
    <text evidence="4">The sequence shown here is derived from an EMBL/GenBank/DDBJ whole genome shotgun (WGS) entry which is preliminary data.</text>
</comment>
<dbReference type="AlphaFoldDB" id="A0A4R8M659"/>
<dbReference type="Gene3D" id="6.10.250.690">
    <property type="match status" value="1"/>
</dbReference>
<evidence type="ECO:0000313" key="4">
    <source>
        <dbReference type="EMBL" id="TDY60823.1"/>
    </source>
</evidence>
<dbReference type="OrthoDB" id="9804955at2"/>
<dbReference type="SUPFAM" id="SSF55073">
    <property type="entry name" value="Nucleotide cyclase"/>
    <property type="match status" value="1"/>
</dbReference>
<dbReference type="FunFam" id="3.30.70.270:FF:000001">
    <property type="entry name" value="Diguanylate cyclase domain protein"/>
    <property type="match status" value="1"/>
</dbReference>
<dbReference type="GO" id="GO:0052621">
    <property type="term" value="F:diguanylate cyclase activity"/>
    <property type="evidence" value="ECO:0007669"/>
    <property type="project" value="TreeGrafter"/>
</dbReference>
<feature type="domain" description="Response regulatory" evidence="2">
    <location>
        <begin position="2"/>
        <end position="119"/>
    </location>
</feature>
<dbReference type="RefSeq" id="WP_133957391.1">
    <property type="nucleotide sequence ID" value="NZ_SORI01000007.1"/>
</dbReference>
<dbReference type="SUPFAM" id="SSF52172">
    <property type="entry name" value="CheY-like"/>
    <property type="match status" value="1"/>
</dbReference>
<evidence type="ECO:0000259" key="3">
    <source>
        <dbReference type="PROSITE" id="PS50887"/>
    </source>
</evidence>
<dbReference type="Gene3D" id="3.30.70.270">
    <property type="match status" value="1"/>
</dbReference>
<accession>A0A4R8M659</accession>
<dbReference type="Proteomes" id="UP000295066">
    <property type="component" value="Unassembled WGS sequence"/>
</dbReference>
<feature type="domain" description="GGDEF" evidence="3">
    <location>
        <begin position="167"/>
        <end position="297"/>
    </location>
</feature>
<dbReference type="Pfam" id="PF00072">
    <property type="entry name" value="Response_reg"/>
    <property type="match status" value="1"/>
</dbReference>
<dbReference type="SMART" id="SM00267">
    <property type="entry name" value="GGDEF"/>
    <property type="match status" value="1"/>
</dbReference>
<dbReference type="InterPro" id="IPR029787">
    <property type="entry name" value="Nucleotide_cyclase"/>
</dbReference>
<dbReference type="PROSITE" id="PS50887">
    <property type="entry name" value="GGDEF"/>
    <property type="match status" value="1"/>
</dbReference>
<dbReference type="CDD" id="cd01949">
    <property type="entry name" value="GGDEF"/>
    <property type="match status" value="1"/>
</dbReference>
<proteinExistence type="predicted"/>
<dbReference type="NCBIfam" id="TIGR00254">
    <property type="entry name" value="GGDEF"/>
    <property type="match status" value="1"/>
</dbReference>
<protein>
    <submittedName>
        <fullName evidence="4">Response regulator receiver modulated diguanylate cyclase</fullName>
    </submittedName>
</protein>
<reference evidence="4 5" key="1">
    <citation type="submission" date="2019-03" db="EMBL/GenBank/DDBJ databases">
        <title>Genomic Encyclopedia of Type Strains, Phase IV (KMG-IV): sequencing the most valuable type-strain genomes for metagenomic binning, comparative biology and taxonomic classification.</title>
        <authorList>
            <person name="Goeker M."/>
        </authorList>
    </citation>
    <scope>NUCLEOTIDE SEQUENCE [LARGE SCALE GENOMIC DNA]</scope>
    <source>
        <strain evidence="4 5">DSM 25964</strain>
    </source>
</reference>
<dbReference type="InterPro" id="IPR050469">
    <property type="entry name" value="Diguanylate_Cyclase"/>
</dbReference>
<name>A0A4R8M659_9BACT</name>
<keyword evidence="1" id="KW-0597">Phosphoprotein</keyword>
<dbReference type="GO" id="GO:1902201">
    <property type="term" value="P:negative regulation of bacterial-type flagellum-dependent cell motility"/>
    <property type="evidence" value="ECO:0007669"/>
    <property type="project" value="TreeGrafter"/>
</dbReference>